<dbReference type="EMBL" id="QGKV02002055">
    <property type="protein sequence ID" value="KAF3498134.1"/>
    <property type="molecule type" value="Genomic_DNA"/>
</dbReference>
<reference evidence="1 2" key="1">
    <citation type="journal article" date="2020" name="BMC Genomics">
        <title>Intraspecific diversification of the crop wild relative Brassica cretica Lam. using demographic model selection.</title>
        <authorList>
            <person name="Kioukis A."/>
            <person name="Michalopoulou V.A."/>
            <person name="Briers L."/>
            <person name="Pirintsos S."/>
            <person name="Studholme D.J."/>
            <person name="Pavlidis P."/>
            <person name="Sarris P.F."/>
        </authorList>
    </citation>
    <scope>NUCLEOTIDE SEQUENCE [LARGE SCALE GENOMIC DNA]</scope>
    <source>
        <strain evidence="2">cv. PFS-1207/04</strain>
    </source>
</reference>
<dbReference type="PANTHER" id="PTHR34284">
    <property type="entry name" value="FG-GAP REPEAT-CONTAINING PROTEIN"/>
    <property type="match status" value="1"/>
</dbReference>
<keyword evidence="2" id="KW-1185">Reference proteome</keyword>
<gene>
    <name evidence="1" type="ORF">DY000_02055993</name>
</gene>
<organism evidence="1 2">
    <name type="scientific">Brassica cretica</name>
    <name type="common">Mustard</name>
    <dbReference type="NCBI Taxonomy" id="69181"/>
    <lineage>
        <taxon>Eukaryota</taxon>
        <taxon>Viridiplantae</taxon>
        <taxon>Streptophyta</taxon>
        <taxon>Embryophyta</taxon>
        <taxon>Tracheophyta</taxon>
        <taxon>Spermatophyta</taxon>
        <taxon>Magnoliopsida</taxon>
        <taxon>eudicotyledons</taxon>
        <taxon>Gunneridae</taxon>
        <taxon>Pentapetalae</taxon>
        <taxon>rosids</taxon>
        <taxon>malvids</taxon>
        <taxon>Brassicales</taxon>
        <taxon>Brassicaceae</taxon>
        <taxon>Brassiceae</taxon>
        <taxon>Brassica</taxon>
    </lineage>
</organism>
<sequence>MDGDTGLVIVGGRMEMQPYNHMDPFEELDMTEKKCGATQGEASEDSEVDNLRHFSVYLFAGRTCVLRLSKKTDIYVALSNYNLSKVLKPEICRGLKFECMEFRESILGVMPHHWDRREDTLLKLAHFRRHKRKILKKQAGKATISQTSGTHTSWNRLVEKDSKIDQEGCALCWLGNT</sequence>
<protein>
    <submittedName>
        <fullName evidence="1">Uncharacterized protein</fullName>
    </submittedName>
</protein>
<accession>A0ABQ7AK74</accession>
<comment type="caution">
    <text evidence="1">The sequence shown here is derived from an EMBL/GenBank/DDBJ whole genome shotgun (WGS) entry which is preliminary data.</text>
</comment>
<evidence type="ECO:0000313" key="2">
    <source>
        <dbReference type="Proteomes" id="UP000266723"/>
    </source>
</evidence>
<name>A0ABQ7AK74_BRACR</name>
<dbReference type="PANTHER" id="PTHR34284:SF1">
    <property type="entry name" value="FG-GAP REPEAT-CONTAINING PROTEIN"/>
    <property type="match status" value="1"/>
</dbReference>
<proteinExistence type="predicted"/>
<evidence type="ECO:0000313" key="1">
    <source>
        <dbReference type="EMBL" id="KAF3498134.1"/>
    </source>
</evidence>
<dbReference type="Proteomes" id="UP000266723">
    <property type="component" value="Unassembled WGS sequence"/>
</dbReference>